<dbReference type="PANTHER" id="PTHR30419">
    <property type="entry name" value="HTH-TYPE TRANSCRIPTIONAL REGULATOR YBHD"/>
    <property type="match status" value="1"/>
</dbReference>
<dbReference type="AlphaFoldDB" id="A0A178K9R6"/>
<dbReference type="RefSeq" id="WP_068332510.1">
    <property type="nucleotide sequence ID" value="NZ_LVHF01000028.1"/>
</dbReference>
<keyword evidence="3" id="KW-0238">DNA-binding</keyword>
<dbReference type="Gene3D" id="1.10.10.10">
    <property type="entry name" value="Winged helix-like DNA-binding domain superfamily/Winged helix DNA-binding domain"/>
    <property type="match status" value="1"/>
</dbReference>
<dbReference type="InterPro" id="IPR005119">
    <property type="entry name" value="LysR_subst-bd"/>
</dbReference>
<dbReference type="SUPFAM" id="SSF46785">
    <property type="entry name" value="Winged helix' DNA-binding domain"/>
    <property type="match status" value="1"/>
</dbReference>
<dbReference type="STRING" id="858640.A3K86_14705"/>
<dbReference type="GO" id="GO:0003700">
    <property type="term" value="F:DNA-binding transcription factor activity"/>
    <property type="evidence" value="ECO:0007669"/>
    <property type="project" value="InterPro"/>
</dbReference>
<proteinExistence type="inferred from homology"/>
<evidence type="ECO:0000256" key="1">
    <source>
        <dbReference type="ARBA" id="ARBA00009437"/>
    </source>
</evidence>
<comment type="caution">
    <text evidence="6">The sequence shown here is derived from an EMBL/GenBank/DDBJ whole genome shotgun (WGS) entry which is preliminary data.</text>
</comment>
<sequence>MLDLNWLNTFVTLAKLEHFGKTAIALHMTQPNVSLHIKQLEQTTRVKLIERNPFRLTQAGERLLQSAERSLQELQICQADLNAINDMCQGTVSIAASDIISRLLLIKPFQSFKHEYPGIDLSLFNTTSSQAAELVKSAKADLGFVIAQKESQPLHFTELWQVHWCAFGEGLAEWQQRAATGKEFDNDDIPTLILLGHDTRTRDLIDLALPSLKLPKYRIMEVGSVDAQIDWAEAGFGIAIVPAFSLHPKLNLKNTITPLPDFPTTSLGYIVRQNQVLSRAIKQLLQWVTEEIAHYSNHRAQTVNTNNKK</sequence>
<evidence type="ECO:0000256" key="2">
    <source>
        <dbReference type="ARBA" id="ARBA00023015"/>
    </source>
</evidence>
<evidence type="ECO:0000256" key="4">
    <source>
        <dbReference type="ARBA" id="ARBA00023163"/>
    </source>
</evidence>
<keyword evidence="2" id="KW-0805">Transcription regulation</keyword>
<keyword evidence="7" id="KW-1185">Reference proteome</keyword>
<dbReference type="GO" id="GO:0003677">
    <property type="term" value="F:DNA binding"/>
    <property type="evidence" value="ECO:0007669"/>
    <property type="project" value="UniProtKB-KW"/>
</dbReference>
<dbReference type="SUPFAM" id="SSF53850">
    <property type="entry name" value="Periplasmic binding protein-like II"/>
    <property type="match status" value="1"/>
</dbReference>
<comment type="similarity">
    <text evidence="1">Belongs to the LysR transcriptional regulatory family.</text>
</comment>
<gene>
    <name evidence="6" type="ORF">A3K86_14705</name>
</gene>
<dbReference type="Proteomes" id="UP000078503">
    <property type="component" value="Unassembled WGS sequence"/>
</dbReference>
<feature type="domain" description="HTH lysR-type" evidence="5">
    <location>
        <begin position="2"/>
        <end position="57"/>
    </location>
</feature>
<accession>A0A178K9R6</accession>
<dbReference type="InterPro" id="IPR036388">
    <property type="entry name" value="WH-like_DNA-bd_sf"/>
</dbReference>
<evidence type="ECO:0000313" key="7">
    <source>
        <dbReference type="Proteomes" id="UP000078503"/>
    </source>
</evidence>
<protein>
    <submittedName>
        <fullName evidence="6">LysR family transcriptional regulator</fullName>
    </submittedName>
</protein>
<dbReference type="InterPro" id="IPR036390">
    <property type="entry name" value="WH_DNA-bd_sf"/>
</dbReference>
<dbReference type="Gene3D" id="3.40.190.290">
    <property type="match status" value="1"/>
</dbReference>
<dbReference type="OrthoDB" id="646694at2"/>
<dbReference type="CDD" id="cd05466">
    <property type="entry name" value="PBP2_LTTR_substrate"/>
    <property type="match status" value="1"/>
</dbReference>
<dbReference type="InterPro" id="IPR000847">
    <property type="entry name" value="LysR_HTH_N"/>
</dbReference>
<dbReference type="EMBL" id="LVHF01000028">
    <property type="protein sequence ID" value="OAN13806.1"/>
    <property type="molecule type" value="Genomic_DNA"/>
</dbReference>
<dbReference type="GO" id="GO:0005829">
    <property type="term" value="C:cytosol"/>
    <property type="evidence" value="ECO:0007669"/>
    <property type="project" value="TreeGrafter"/>
</dbReference>
<organism evidence="6 7">
    <name type="scientific">Photobacterium jeanii</name>
    <dbReference type="NCBI Taxonomy" id="858640"/>
    <lineage>
        <taxon>Bacteria</taxon>
        <taxon>Pseudomonadati</taxon>
        <taxon>Pseudomonadota</taxon>
        <taxon>Gammaproteobacteria</taxon>
        <taxon>Vibrionales</taxon>
        <taxon>Vibrionaceae</taxon>
        <taxon>Photobacterium</taxon>
    </lineage>
</organism>
<dbReference type="Pfam" id="PF03466">
    <property type="entry name" value="LysR_substrate"/>
    <property type="match status" value="1"/>
</dbReference>
<evidence type="ECO:0000313" key="6">
    <source>
        <dbReference type="EMBL" id="OAN13806.1"/>
    </source>
</evidence>
<dbReference type="PANTHER" id="PTHR30419:SF30">
    <property type="entry name" value="LYSR FAMILY TRANSCRIPTIONAL REGULATOR"/>
    <property type="match status" value="1"/>
</dbReference>
<reference evidence="6 7" key="1">
    <citation type="submission" date="2016-03" db="EMBL/GenBank/DDBJ databases">
        <title>Photobacterium proteolyticum sp. nov. a protease producing bacterium isolated from ocean sediments of Laizhou Bay.</title>
        <authorList>
            <person name="Li Y."/>
        </authorList>
    </citation>
    <scope>NUCLEOTIDE SEQUENCE [LARGE SCALE GENOMIC DNA]</scope>
    <source>
        <strain evidence="6 7">R-40508</strain>
    </source>
</reference>
<keyword evidence="4" id="KW-0804">Transcription</keyword>
<dbReference type="InterPro" id="IPR050950">
    <property type="entry name" value="HTH-type_LysR_regulators"/>
</dbReference>
<dbReference type="Pfam" id="PF00126">
    <property type="entry name" value="HTH_1"/>
    <property type="match status" value="1"/>
</dbReference>
<dbReference type="PROSITE" id="PS50931">
    <property type="entry name" value="HTH_LYSR"/>
    <property type="match status" value="1"/>
</dbReference>
<evidence type="ECO:0000259" key="5">
    <source>
        <dbReference type="PROSITE" id="PS50931"/>
    </source>
</evidence>
<name>A0A178K9R6_9GAMM</name>
<evidence type="ECO:0000256" key="3">
    <source>
        <dbReference type="ARBA" id="ARBA00023125"/>
    </source>
</evidence>